<feature type="region of interest" description="Disordered" evidence="1">
    <location>
        <begin position="607"/>
        <end position="629"/>
    </location>
</feature>
<dbReference type="SMART" id="SM00367">
    <property type="entry name" value="LRR_CC"/>
    <property type="match status" value="8"/>
</dbReference>
<evidence type="ECO:0000256" key="1">
    <source>
        <dbReference type="SAM" id="MobiDB-lite"/>
    </source>
</evidence>
<dbReference type="Pfam" id="PF12807">
    <property type="entry name" value="eIF3_p135"/>
    <property type="match status" value="1"/>
</dbReference>
<proteinExistence type="predicted"/>
<dbReference type="PANTHER" id="PTHR12601">
    <property type="entry name" value="EUKARYOTIC TRANSLATION INITIATION FACTOR 3 SUBUNIT EIF-3"/>
    <property type="match status" value="1"/>
</dbReference>
<dbReference type="InterPro" id="IPR033646">
    <property type="entry name" value="CLU-central"/>
</dbReference>
<feature type="compositionally biased region" description="Basic and acidic residues" evidence="1">
    <location>
        <begin position="1810"/>
        <end position="1833"/>
    </location>
</feature>
<feature type="compositionally biased region" description="Acidic residues" evidence="1">
    <location>
        <begin position="413"/>
        <end position="423"/>
    </location>
</feature>
<dbReference type="GeneID" id="14922311"/>
<organism evidence="3 4">
    <name type="scientific">Acanthamoeba castellanii (strain ATCC 30010 / Neff)</name>
    <dbReference type="NCBI Taxonomy" id="1257118"/>
    <lineage>
        <taxon>Eukaryota</taxon>
        <taxon>Amoebozoa</taxon>
        <taxon>Discosea</taxon>
        <taxon>Longamoebia</taxon>
        <taxon>Centramoebida</taxon>
        <taxon>Acanthamoebidae</taxon>
        <taxon>Acanthamoeba</taxon>
    </lineage>
</organism>
<feature type="compositionally biased region" description="Basic residues" evidence="1">
    <location>
        <begin position="155"/>
        <end position="166"/>
    </location>
</feature>
<feature type="compositionally biased region" description="Low complexity" evidence="1">
    <location>
        <begin position="429"/>
        <end position="446"/>
    </location>
</feature>
<feature type="compositionally biased region" description="Low complexity" evidence="1">
    <location>
        <begin position="2188"/>
        <end position="2201"/>
    </location>
</feature>
<dbReference type="PROSITE" id="PS51823">
    <property type="entry name" value="CLU"/>
    <property type="match status" value="1"/>
</dbReference>
<dbReference type="GO" id="GO:0048312">
    <property type="term" value="P:intracellular distribution of mitochondria"/>
    <property type="evidence" value="ECO:0007669"/>
    <property type="project" value="TreeGrafter"/>
</dbReference>
<dbReference type="Pfam" id="PF13236">
    <property type="entry name" value="CLU"/>
    <property type="match status" value="1"/>
</dbReference>
<dbReference type="GO" id="GO:0005737">
    <property type="term" value="C:cytoplasm"/>
    <property type="evidence" value="ECO:0007669"/>
    <property type="project" value="TreeGrafter"/>
</dbReference>
<dbReference type="Pfam" id="PF25372">
    <property type="entry name" value="DUF7885"/>
    <property type="match status" value="1"/>
</dbReference>
<feature type="region of interest" description="Disordered" evidence="1">
    <location>
        <begin position="1560"/>
        <end position="1584"/>
    </location>
</feature>
<dbReference type="STRING" id="1257118.L8H9K5"/>
<dbReference type="InterPro" id="IPR027523">
    <property type="entry name" value="CLU_prot"/>
</dbReference>
<feature type="compositionally biased region" description="Low complexity" evidence="1">
    <location>
        <begin position="1572"/>
        <end position="1584"/>
    </location>
</feature>
<feature type="compositionally biased region" description="Basic and acidic residues" evidence="1">
    <location>
        <begin position="2009"/>
        <end position="2018"/>
    </location>
</feature>
<sequence>MLMRMNNPYLDATFLYQSMTKSATFKTSETRKDKSRSRLPRAFINRLRSKDGSTTSSTTSGSKADSPSLSEPELKIKFKMDGDKSTTTASSPPSSPLIDSRSKREKKKENNRKEKEKKENNKKEKKNAAAAAASAKKGGGGKGADKAIAELEAKLKKRKKKGKKAKKSESESESDSDTESEDGSDSESDGSDSDDDSRGYAKGKLRIRKQRSISMNSLLQDFFIKMDQQAQEPALSLVVTPPSSRSPTIGAASSDFDRQYSLTESGSGESNVLLLTRSQAAMKRARDGGMMGVSLLATDEIDTESDDRSSSLSTKHSSGSGSFPITPTRRGLHGVAMGRSDDGVVLPGGGHTAGRGLASSASAAAPGKVVGLEADDDKVISRRRKKTKTKTKNEGEEEEDDEAEGFYVGTGVDMEEEDDDGEDSFGCWSDDATTSATAKTRTAAKAGVDAATDPSTNNQTDRVVADSSGTVEDQEGTNFYGGFVESGSDSSSDSDSDSDDGSIGSSDSDSSGDDEQATNYVTSGQPNGFEEVLATFAKQYLHILEDGKQLAKSDEQEELKEVLQLRTLQQLQELSLQLIKSTQPKLVDPHATPMKVTRSAPVVLAASASASTTAKSPSPKGKRRKPPNTGYGKCMDWNGTFQDILWVNEGDDRSLIDRYHALKDLAHDFNHAARTYATIIIEGGRAGGEKYVHAGILFKFAAGHELKGLINFYKVHHFGICVPLMTIIDYRGFRLVAQALLPIGDDTLVYGSSDAGVNVRTDSREIEKALAAACYELNLAKHAVYPKHGPPVAMYGPGDMEGHFGLDGRFYLIDFARVFPPETPESGTKGAFLYRLLRPELVVRNGVALSSDSFSRFGGPTMDLREPHDTNTKNATDVLVEVVTRDVQAELVPQFAQWLDKQYNRAFPDYVHRSSSSFGEFLLPGSSSIASPSGDDTIGSPESAEDGLETSGSFFSVMDSDRLPGLGDMDDWASPIIQELHRMGINVRYLGLARSRCTHEVAKMVLLSEMVCRVVKNLLRERLRERMRALRTMAEEPYKEVILELFNLLLGDPTVAAERWWTYDIKTEISKRFKHALTVEELEPTYDLRRSALVPYPALFVRLQLQTAVRLTPEAINDLKNGELTSLVSADIRGQGVNGKDMNIVSTAEAIALAIRCLDGATSAREADRLLRLAIRKFEKAIGRMPGDMELINYYANFLFRKVSTFVHHGMGASGPSPGSRRTTRGRRRKSRVASDEFATWAEDKWDGGGGDGGPDDFGDFDDENHYWEERRASSNSSAAAAAAGPTQHASSTNSNANANAFVGLTSGPNPLDLSGHKLKLHRSGSNNISGTGGVNEDDVASPATATTTTTTTNVNAAAAKWAESLRWHITLLSKMLKLFKTCENFVMLNILADLCKQFATNLQQMDRDLKRAYARKLRCFAAAKQKAHQSLATSAPAGFGGGGGQSQSTSNLSSSASPSKHHHHGSGVGKSQLTGSLPGLSLPLAGGHASHASALVYERSLRRNEVLVERERDRRRDLLHSYQLQALYLTNECYTAITVIESAPLLDFVQSTMGGGGGGGLTALRPQKTTSAPSLRPSSMPMPLSLTTSATLPTLTARPASHMSAASTADRVYGAATSAAQMMTSAGSSDEYHIMKEKRSSIGMHIYPHRSASFIGKKMMPFVYFRWAELLYLRAHILEKKTRLEKQIRLNEVAEGLRSEEDEARWEKEKREEVEYLRYYSGKRYRDAFQLLDNTESRNIVQRNDDEPKSLVESNGARTASGEKKDARRWVMSAYPTNAVKENIALASIMELYRCNLEKHGRWGALSGRRSEEDPGANSKERRSGSDAKKEDDNESGGGGGEPQEKRAKTKKEKKEAKMESGGSAKKKKKHGKKRGEEAEKNEKNEAAEVVVESDRARRRREREEAEKALLMQEMKKAKDVARNKNKIQRPDDDDDDDTGDARKLRIVVDEDVLKDEPTTTIAASAEDTTTKKNEKSGGGRKAKTKAKEGGSHGGGKSSPAEAAKASGGDKEKDVNRHYGRARQAPKKAPSISAQLRSQKLKTFDDDWLPAECLSDDLFLSVVKNCPVQEVILGADAARRTHKDSVMTMLSTSRETNLSGAAATKGGKRRGGSPSSENLYIERRERRSVQVLGVDDIDIGRHSSNHHMSTRDGGGGVATSFASTRRVLTSPFASSSSATLPAPGSFATRSFSSSASAPRGSGIGGGGSASAPPAISVDALQKAAASGSFNELTHLTLKRYEEITDAQLESILRIQYTTLTSLRLESCPQLSDKTLQHLASSLFGPQLRHLSFKNCPRITNRGVLDLVKTTTSLVSLCLDGCEKISNKPIIYLAKGCPSLRHLSLMGCKKISDKSITEIANHTTNLASLRVSSERVTDASLVLMGKKLPQLYSLTMANCNITNEGLQAVCWGVAASQLTHLCFVECDKIGGKEQLLFNVVHRCPNLLYLHVKKPSPPVGKK</sequence>
<feature type="compositionally biased region" description="Basic and acidic residues" evidence="1">
    <location>
        <begin position="1264"/>
        <end position="1273"/>
    </location>
</feature>
<feature type="region of interest" description="Disordered" evidence="1">
    <location>
        <begin position="1740"/>
        <end position="1767"/>
    </location>
</feature>
<feature type="compositionally biased region" description="Acidic residues" evidence="1">
    <location>
        <begin position="1254"/>
        <end position="1263"/>
    </location>
</feature>
<feature type="region of interest" description="Disordered" evidence="1">
    <location>
        <begin position="2140"/>
        <end position="2160"/>
    </location>
</feature>
<dbReference type="RefSeq" id="XP_004345962.1">
    <property type="nucleotide sequence ID" value="XM_004345912.1"/>
</dbReference>
<feature type="compositionally biased region" description="Basic and acidic residues" evidence="1">
    <location>
        <begin position="1903"/>
        <end position="1924"/>
    </location>
</feature>
<evidence type="ECO:0000313" key="4">
    <source>
        <dbReference type="Proteomes" id="UP000011083"/>
    </source>
</evidence>
<dbReference type="KEGG" id="acan:ACA1_183530"/>
<dbReference type="VEuPathDB" id="AmoebaDB:ACA1_183530"/>
<dbReference type="EMBL" id="KB007904">
    <property type="protein sequence ID" value="ELR21418.1"/>
    <property type="molecule type" value="Genomic_DNA"/>
</dbReference>
<accession>L8H9K5</accession>
<dbReference type="InterPro" id="IPR057207">
    <property type="entry name" value="FBXL15_LRR"/>
</dbReference>
<feature type="region of interest" description="Disordered" evidence="1">
    <location>
        <begin position="930"/>
        <end position="950"/>
    </location>
</feature>
<dbReference type="GO" id="GO:0003729">
    <property type="term" value="F:mRNA binding"/>
    <property type="evidence" value="ECO:0007669"/>
    <property type="project" value="TreeGrafter"/>
</dbReference>
<feature type="region of interest" description="Disordered" evidence="1">
    <location>
        <begin position="1434"/>
        <end position="1473"/>
    </location>
</feature>
<feature type="region of interest" description="Disordered" evidence="1">
    <location>
        <begin position="1327"/>
        <end position="1348"/>
    </location>
</feature>
<protein>
    <submittedName>
        <fullName evidence="3">Leucine rich repeat domain containing protein</fullName>
    </submittedName>
</protein>
<evidence type="ECO:0000259" key="2">
    <source>
        <dbReference type="PROSITE" id="PS51823"/>
    </source>
</evidence>
<feature type="compositionally biased region" description="Low complexity" evidence="1">
    <location>
        <begin position="52"/>
        <end position="68"/>
    </location>
</feature>
<feature type="compositionally biased region" description="Polar residues" evidence="1">
    <location>
        <begin position="453"/>
        <end position="471"/>
    </location>
</feature>
<dbReference type="PANTHER" id="PTHR12601:SF6">
    <property type="entry name" value="CLUSTERED MITOCHONDRIA PROTEIN HOMOLOG"/>
    <property type="match status" value="1"/>
</dbReference>
<feature type="compositionally biased region" description="Polar residues" evidence="1">
    <location>
        <begin position="517"/>
        <end position="526"/>
    </location>
</feature>
<feature type="region of interest" description="Disordered" evidence="1">
    <location>
        <begin position="1210"/>
        <end position="1295"/>
    </location>
</feature>
<feature type="compositionally biased region" description="Basic and acidic residues" evidence="1">
    <location>
        <begin position="107"/>
        <end position="122"/>
    </location>
</feature>
<feature type="compositionally biased region" description="Basic residues" evidence="1">
    <location>
        <begin position="1866"/>
        <end position="1875"/>
    </location>
</feature>
<feature type="compositionally biased region" description="Basic and acidic residues" evidence="1">
    <location>
        <begin position="143"/>
        <end position="154"/>
    </location>
</feature>
<reference evidence="3 4" key="1">
    <citation type="journal article" date="2013" name="Genome Biol.">
        <title>Genome of Acanthamoeba castellanii highlights extensive lateral gene transfer and early evolution of tyrosine kinase signaling.</title>
        <authorList>
            <person name="Clarke M."/>
            <person name="Lohan A.J."/>
            <person name="Liu B."/>
            <person name="Lagkouvardos I."/>
            <person name="Roy S."/>
            <person name="Zafar N."/>
            <person name="Bertelli C."/>
            <person name="Schilde C."/>
            <person name="Kianianmomeni A."/>
            <person name="Burglin T.R."/>
            <person name="Frech C."/>
            <person name="Turcotte B."/>
            <person name="Kopec K.O."/>
            <person name="Synnott J.M."/>
            <person name="Choo C."/>
            <person name="Paponov I."/>
            <person name="Finkler A."/>
            <person name="Soon Heng Tan C."/>
            <person name="Hutchins A.P."/>
            <person name="Weinmeier T."/>
            <person name="Rattei T."/>
            <person name="Chu J.S."/>
            <person name="Gimenez G."/>
            <person name="Irimia M."/>
            <person name="Rigden D.J."/>
            <person name="Fitzpatrick D.A."/>
            <person name="Lorenzo-Morales J."/>
            <person name="Bateman A."/>
            <person name="Chiu C.H."/>
            <person name="Tang P."/>
            <person name="Hegemann P."/>
            <person name="Fromm H."/>
            <person name="Raoult D."/>
            <person name="Greub G."/>
            <person name="Miranda-Saavedra D."/>
            <person name="Chen N."/>
            <person name="Nash P."/>
            <person name="Ginger M.L."/>
            <person name="Horn M."/>
            <person name="Schaap P."/>
            <person name="Caler L."/>
            <person name="Loftus B."/>
        </authorList>
    </citation>
    <scope>NUCLEOTIDE SEQUENCE [LARGE SCALE GENOMIC DNA]</scope>
    <source>
        <strain evidence="3 4">Neff</strain>
    </source>
</reference>
<feature type="compositionally biased region" description="Low complexity" evidence="1">
    <location>
        <begin position="1447"/>
        <end position="1459"/>
    </location>
</feature>
<dbReference type="Gene3D" id="3.80.10.10">
    <property type="entry name" value="Ribonuclease Inhibitor"/>
    <property type="match status" value="1"/>
</dbReference>
<dbReference type="InterPro" id="IPR006553">
    <property type="entry name" value="Leu-rich_rpt_Cys-con_subtyp"/>
</dbReference>
<evidence type="ECO:0000313" key="3">
    <source>
        <dbReference type="EMBL" id="ELR21418.1"/>
    </source>
</evidence>
<feature type="compositionally biased region" description="Low complexity" evidence="1">
    <location>
        <begin position="1274"/>
        <end position="1295"/>
    </location>
</feature>
<feature type="compositionally biased region" description="Basic and acidic residues" evidence="1">
    <location>
        <begin position="1941"/>
        <end position="1950"/>
    </location>
</feature>
<feature type="compositionally biased region" description="Low complexity" evidence="1">
    <location>
        <begin position="607"/>
        <end position="619"/>
    </location>
</feature>
<feature type="compositionally biased region" description="Basic residues" evidence="1">
    <location>
        <begin position="381"/>
        <end position="390"/>
    </location>
</feature>
<dbReference type="OrthoDB" id="626167at2759"/>
<feature type="region of interest" description="Disordered" evidence="1">
    <location>
        <begin position="21"/>
        <end position="205"/>
    </location>
</feature>
<feature type="compositionally biased region" description="Basic and acidic residues" evidence="1">
    <location>
        <begin position="1876"/>
        <end position="1888"/>
    </location>
</feature>
<feature type="compositionally biased region" description="Basic and acidic residues" evidence="1">
    <location>
        <begin position="1970"/>
        <end position="1979"/>
    </location>
</feature>
<name>L8H9K5_ACACF</name>
<feature type="compositionally biased region" description="Acidic residues" evidence="1">
    <location>
        <begin position="395"/>
        <end position="404"/>
    </location>
</feature>
<feature type="compositionally biased region" description="Basic and acidic residues" evidence="1">
    <location>
        <begin position="72"/>
        <end position="84"/>
    </location>
</feature>
<feature type="compositionally biased region" description="Basic residues" evidence="1">
    <location>
        <begin position="1222"/>
        <end position="1232"/>
    </location>
</feature>
<dbReference type="Proteomes" id="UP000011083">
    <property type="component" value="Unassembled WGS sequence"/>
</dbReference>
<feature type="domain" description="Clu" evidence="2">
    <location>
        <begin position="513"/>
        <end position="826"/>
    </location>
</feature>
<feature type="region of interest" description="Disordered" evidence="1">
    <location>
        <begin position="230"/>
        <end position="268"/>
    </location>
</feature>
<feature type="compositionally biased region" description="Acidic residues" evidence="1">
    <location>
        <begin position="171"/>
        <end position="195"/>
    </location>
</feature>
<feature type="compositionally biased region" description="Low complexity" evidence="1">
    <location>
        <begin position="310"/>
        <end position="322"/>
    </location>
</feature>
<feature type="region of interest" description="Disordered" evidence="1">
    <location>
        <begin position="296"/>
        <end position="527"/>
    </location>
</feature>
<keyword evidence="4" id="KW-1185">Reference proteome</keyword>
<feature type="compositionally biased region" description="Basic and acidic residues" evidence="1">
    <location>
        <begin position="1844"/>
        <end position="1860"/>
    </location>
</feature>
<dbReference type="InterPro" id="IPR025697">
    <property type="entry name" value="CLU_dom"/>
</dbReference>
<feature type="region of interest" description="Disordered" evidence="1">
    <location>
        <begin position="2188"/>
        <end position="2212"/>
    </location>
</feature>
<feature type="region of interest" description="Disordered" evidence="1">
    <location>
        <begin position="1807"/>
        <end position="2035"/>
    </location>
</feature>
<dbReference type="InterPro" id="IPR032675">
    <property type="entry name" value="LRR_dom_sf"/>
</dbReference>
<dbReference type="SUPFAM" id="SSF52047">
    <property type="entry name" value="RNI-like"/>
    <property type="match status" value="1"/>
</dbReference>
<gene>
    <name evidence="3" type="ORF">ACA1_183530</name>
</gene>